<dbReference type="AlphaFoldDB" id="A0A1R3V113"/>
<dbReference type="InterPro" id="IPR000792">
    <property type="entry name" value="Tscrpt_reg_LuxR_C"/>
</dbReference>
<dbReference type="EMBL" id="FTPD01000005">
    <property type="protein sequence ID" value="SIT53569.1"/>
    <property type="molecule type" value="Genomic_DNA"/>
</dbReference>
<reference evidence="6" key="1">
    <citation type="submission" date="2017-01" db="EMBL/GenBank/DDBJ databases">
        <authorList>
            <person name="Brunel B."/>
        </authorList>
    </citation>
    <scope>NUCLEOTIDE SEQUENCE [LARGE SCALE GENOMIC DNA]</scope>
</reference>
<protein>
    <recommendedName>
        <fullName evidence="7">Response regulator transcription factor</fullName>
    </recommendedName>
</protein>
<dbReference type="Gene3D" id="3.40.50.2300">
    <property type="match status" value="1"/>
</dbReference>
<dbReference type="InterPro" id="IPR039420">
    <property type="entry name" value="WalR-like"/>
</dbReference>
<dbReference type="GO" id="GO:0000160">
    <property type="term" value="P:phosphorelay signal transduction system"/>
    <property type="evidence" value="ECO:0007669"/>
    <property type="project" value="InterPro"/>
</dbReference>
<dbReference type="STRING" id="1631249.BQ8794_130053"/>
<evidence type="ECO:0000259" key="3">
    <source>
        <dbReference type="PROSITE" id="PS50043"/>
    </source>
</evidence>
<dbReference type="PANTHER" id="PTHR43214:SF42">
    <property type="entry name" value="TRANSCRIPTIONAL REGULATORY PROTEIN DESR"/>
    <property type="match status" value="1"/>
</dbReference>
<dbReference type="PROSITE" id="PS50043">
    <property type="entry name" value="HTH_LUXR_2"/>
    <property type="match status" value="1"/>
</dbReference>
<dbReference type="Pfam" id="PF00196">
    <property type="entry name" value="GerE"/>
    <property type="match status" value="1"/>
</dbReference>
<gene>
    <name evidence="5" type="ORF">BQ8794_130053</name>
</gene>
<dbReference type="InterPro" id="IPR016032">
    <property type="entry name" value="Sig_transdc_resp-reg_C-effctor"/>
</dbReference>
<dbReference type="PANTHER" id="PTHR43214">
    <property type="entry name" value="TWO-COMPONENT RESPONSE REGULATOR"/>
    <property type="match status" value="1"/>
</dbReference>
<dbReference type="CDD" id="cd06170">
    <property type="entry name" value="LuxR_C_like"/>
    <property type="match status" value="1"/>
</dbReference>
<name>A0A1R3V113_9HYPH</name>
<keyword evidence="1" id="KW-0238">DNA-binding</keyword>
<evidence type="ECO:0000259" key="4">
    <source>
        <dbReference type="PROSITE" id="PS50110"/>
    </source>
</evidence>
<dbReference type="SUPFAM" id="SSF52172">
    <property type="entry name" value="CheY-like"/>
    <property type="match status" value="1"/>
</dbReference>
<dbReference type="PROSITE" id="PS50110">
    <property type="entry name" value="RESPONSE_REGULATORY"/>
    <property type="match status" value="1"/>
</dbReference>
<dbReference type="Proteomes" id="UP000188388">
    <property type="component" value="Unassembled WGS sequence"/>
</dbReference>
<sequence length="287" mass="31841">MMTRQSFVTVLVGPSELLREGLSRILDAAKFRVLFSVACVHDLLQKPLAQHRSILLIIDVGDTDADAEFAQIAEFKAIYPTSHVVALADHCRSTDIVSAFRAGADGYLIKVAAYDTFIKALELVMLGQTVLPAETSTAIQEIRQDLKPDAVADELTKVVVNVEHEDQELSILSNRENCILRRLIEGESNKAIAREINIAEATVKVHVKAILRKIRVRNRTQAAVWAMNHGILTPASGNASSGSEKMATQPSHNISSFGLVHSLLPKLRSDMRLRYQEPYAQIIPRRW</sequence>
<dbReference type="GO" id="GO:0006355">
    <property type="term" value="P:regulation of DNA-templated transcription"/>
    <property type="evidence" value="ECO:0007669"/>
    <property type="project" value="InterPro"/>
</dbReference>
<dbReference type="PROSITE" id="PS00622">
    <property type="entry name" value="HTH_LUXR_1"/>
    <property type="match status" value="1"/>
</dbReference>
<dbReference type="InterPro" id="IPR001789">
    <property type="entry name" value="Sig_transdc_resp-reg_receiver"/>
</dbReference>
<evidence type="ECO:0008006" key="7">
    <source>
        <dbReference type="Google" id="ProtNLM"/>
    </source>
</evidence>
<dbReference type="SUPFAM" id="SSF46894">
    <property type="entry name" value="C-terminal effector domain of the bipartite response regulators"/>
    <property type="match status" value="1"/>
</dbReference>
<feature type="domain" description="HTH luxR-type" evidence="3">
    <location>
        <begin position="165"/>
        <end position="230"/>
    </location>
</feature>
<keyword evidence="6" id="KW-1185">Reference proteome</keyword>
<evidence type="ECO:0000256" key="1">
    <source>
        <dbReference type="ARBA" id="ARBA00023125"/>
    </source>
</evidence>
<evidence type="ECO:0000256" key="2">
    <source>
        <dbReference type="PROSITE-ProRule" id="PRU00169"/>
    </source>
</evidence>
<dbReference type="SMART" id="SM00421">
    <property type="entry name" value="HTH_LUXR"/>
    <property type="match status" value="1"/>
</dbReference>
<evidence type="ECO:0000313" key="6">
    <source>
        <dbReference type="Proteomes" id="UP000188388"/>
    </source>
</evidence>
<accession>A0A1R3V113</accession>
<evidence type="ECO:0000313" key="5">
    <source>
        <dbReference type="EMBL" id="SIT53569.1"/>
    </source>
</evidence>
<organism evidence="5 6">
    <name type="scientific">Mesorhizobium prunaredense</name>
    <dbReference type="NCBI Taxonomy" id="1631249"/>
    <lineage>
        <taxon>Bacteria</taxon>
        <taxon>Pseudomonadati</taxon>
        <taxon>Pseudomonadota</taxon>
        <taxon>Alphaproteobacteria</taxon>
        <taxon>Hyphomicrobiales</taxon>
        <taxon>Phyllobacteriaceae</taxon>
        <taxon>Mesorhizobium</taxon>
    </lineage>
</organism>
<comment type="caution">
    <text evidence="2">Lacks conserved residue(s) required for the propagation of feature annotation.</text>
</comment>
<dbReference type="InterPro" id="IPR011006">
    <property type="entry name" value="CheY-like_superfamily"/>
</dbReference>
<proteinExistence type="predicted"/>
<dbReference type="PRINTS" id="PR00038">
    <property type="entry name" value="HTHLUXR"/>
</dbReference>
<dbReference type="GO" id="GO:0003677">
    <property type="term" value="F:DNA binding"/>
    <property type="evidence" value="ECO:0007669"/>
    <property type="project" value="UniProtKB-KW"/>
</dbReference>
<feature type="domain" description="Response regulatory" evidence="4">
    <location>
        <begin position="8"/>
        <end position="125"/>
    </location>
</feature>
<dbReference type="RefSeq" id="WP_077373615.1">
    <property type="nucleotide sequence ID" value="NZ_FTPD01000005.1"/>
</dbReference>